<dbReference type="Proteomes" id="UP001433638">
    <property type="component" value="Unassembled WGS sequence"/>
</dbReference>
<evidence type="ECO:0000256" key="1">
    <source>
        <dbReference type="ARBA" id="ARBA00010996"/>
    </source>
</evidence>
<keyword evidence="2" id="KW-0186">Copper</keyword>
<gene>
    <name evidence="5" type="ORF">ABNW52_04105</name>
</gene>
<evidence type="ECO:0000256" key="3">
    <source>
        <dbReference type="SAM" id="SignalP"/>
    </source>
</evidence>
<dbReference type="PANTHER" id="PTHR12151">
    <property type="entry name" value="ELECTRON TRANSPORT PROTIN SCO1/SENC FAMILY MEMBER"/>
    <property type="match status" value="1"/>
</dbReference>
<comment type="caution">
    <text evidence="5">The sequence shown here is derived from an EMBL/GenBank/DDBJ whole genome shotgun (WGS) entry which is preliminary data.</text>
</comment>
<dbReference type="InterPro" id="IPR036249">
    <property type="entry name" value="Thioredoxin-like_sf"/>
</dbReference>
<protein>
    <submittedName>
        <fullName evidence="5">SCO family protein</fullName>
    </submittedName>
</protein>
<evidence type="ECO:0000256" key="2">
    <source>
        <dbReference type="ARBA" id="ARBA00023008"/>
    </source>
</evidence>
<dbReference type="CDD" id="cd02968">
    <property type="entry name" value="SCO"/>
    <property type="match status" value="1"/>
</dbReference>
<proteinExistence type="inferred from homology"/>
<evidence type="ECO:0000259" key="4">
    <source>
        <dbReference type="PROSITE" id="PS51352"/>
    </source>
</evidence>
<dbReference type="InterPro" id="IPR003782">
    <property type="entry name" value="SCO1/SenC"/>
</dbReference>
<dbReference type="PROSITE" id="PS51257">
    <property type="entry name" value="PROKAR_LIPOPROTEIN"/>
    <property type="match status" value="1"/>
</dbReference>
<accession>A0ABV1M0M2</accession>
<dbReference type="InterPro" id="IPR013766">
    <property type="entry name" value="Thioredoxin_domain"/>
</dbReference>
<dbReference type="Gene3D" id="3.40.30.10">
    <property type="entry name" value="Glutaredoxin"/>
    <property type="match status" value="1"/>
</dbReference>
<keyword evidence="3" id="KW-0732">Signal</keyword>
<dbReference type="PANTHER" id="PTHR12151:SF25">
    <property type="entry name" value="LINALOOL DEHYDRATASE_ISOMERASE DOMAIN-CONTAINING PROTEIN"/>
    <property type="match status" value="1"/>
</dbReference>
<organism evidence="5 6">
    <name type="scientific">Vogesella oryzagri</name>
    <dbReference type="NCBI Taxonomy" id="3160864"/>
    <lineage>
        <taxon>Bacteria</taxon>
        <taxon>Pseudomonadati</taxon>
        <taxon>Pseudomonadota</taxon>
        <taxon>Betaproteobacteria</taxon>
        <taxon>Neisseriales</taxon>
        <taxon>Chromobacteriaceae</taxon>
        <taxon>Vogesella</taxon>
    </lineage>
</organism>
<name>A0ABV1M0M2_9NEIS</name>
<dbReference type="EMBL" id="JBEFLD010000002">
    <property type="protein sequence ID" value="MEQ6289792.1"/>
    <property type="molecule type" value="Genomic_DNA"/>
</dbReference>
<comment type="similarity">
    <text evidence="1">Belongs to the SCO1/2 family.</text>
</comment>
<feature type="signal peptide" evidence="3">
    <location>
        <begin position="1"/>
        <end position="19"/>
    </location>
</feature>
<dbReference type="SUPFAM" id="SSF52833">
    <property type="entry name" value="Thioredoxin-like"/>
    <property type="match status" value="1"/>
</dbReference>
<evidence type="ECO:0000313" key="6">
    <source>
        <dbReference type="Proteomes" id="UP001433638"/>
    </source>
</evidence>
<dbReference type="PROSITE" id="PS51352">
    <property type="entry name" value="THIOREDOXIN_2"/>
    <property type="match status" value="1"/>
</dbReference>
<dbReference type="Pfam" id="PF02630">
    <property type="entry name" value="SCO1-SenC"/>
    <property type="match status" value="1"/>
</dbReference>
<sequence length="195" mass="21317">MPRLMKRLAALLLAAALMACSPQGEKLSFKATDITGAEFGKPFTLTGQDGKPHGLADYRGKAVVLFFGYTHCPDVCPTTMLEYQQVMKKLGANADRVQVLFITVDPERDTPQVLAGYVPFFDKRFMGLTGAPPLVQTVANQYKVVAQKQATAAGSYSVDHSAGSYLFDREGQLRVYVPYGTPAADIVHDLQQLLR</sequence>
<feature type="domain" description="Thioredoxin" evidence="4">
    <location>
        <begin position="34"/>
        <end position="195"/>
    </location>
</feature>
<evidence type="ECO:0000313" key="5">
    <source>
        <dbReference type="EMBL" id="MEQ6289792.1"/>
    </source>
</evidence>
<reference evidence="5" key="1">
    <citation type="submission" date="2024-06" db="EMBL/GenBank/DDBJ databases">
        <title>Genome sequence of Vogesella sp. MAHUQ-64.</title>
        <authorList>
            <person name="Huq M.A."/>
        </authorList>
    </citation>
    <scope>NUCLEOTIDE SEQUENCE</scope>
    <source>
        <strain evidence="5">MAHUQ-64</strain>
    </source>
</reference>
<feature type="chain" id="PRO_5045728320" evidence="3">
    <location>
        <begin position="20"/>
        <end position="195"/>
    </location>
</feature>
<keyword evidence="6" id="KW-1185">Reference proteome</keyword>